<evidence type="ECO:0000256" key="1">
    <source>
        <dbReference type="ARBA" id="ARBA00023125"/>
    </source>
</evidence>
<gene>
    <name evidence="4" type="ORF">KL86CLO1_11413</name>
</gene>
<evidence type="ECO:0000259" key="3">
    <source>
        <dbReference type="PROSITE" id="PS50977"/>
    </source>
</evidence>
<dbReference type="PANTHER" id="PTHR43479:SF11">
    <property type="entry name" value="ACREF_ENVCD OPERON REPRESSOR-RELATED"/>
    <property type="match status" value="1"/>
</dbReference>
<protein>
    <recommendedName>
        <fullName evidence="3">HTH tetR-type domain-containing protein</fullName>
    </recommendedName>
</protein>
<dbReference type="SUPFAM" id="SSF46689">
    <property type="entry name" value="Homeodomain-like"/>
    <property type="match status" value="1"/>
</dbReference>
<dbReference type="Gene3D" id="1.10.357.10">
    <property type="entry name" value="Tetracycline Repressor, domain 2"/>
    <property type="match status" value="1"/>
</dbReference>
<dbReference type="EMBL" id="FLUN01000001">
    <property type="protein sequence ID" value="SBW00967.1"/>
    <property type="molecule type" value="Genomic_DNA"/>
</dbReference>
<dbReference type="InterPro" id="IPR001647">
    <property type="entry name" value="HTH_TetR"/>
</dbReference>
<reference evidence="4" key="1">
    <citation type="submission" date="2016-04" db="EMBL/GenBank/DDBJ databases">
        <authorList>
            <person name="Evans L.H."/>
            <person name="Alamgir A."/>
            <person name="Owens N."/>
            <person name="Weber N.D."/>
            <person name="Virtaneva K."/>
            <person name="Barbian K."/>
            <person name="Babar A."/>
            <person name="Rosenke K."/>
        </authorList>
    </citation>
    <scope>NUCLEOTIDE SEQUENCE</scope>
    <source>
        <strain evidence="4">86</strain>
    </source>
</reference>
<dbReference type="AlphaFoldDB" id="A0A212JNG1"/>
<sequence>MNVSFGGDIMARNKYPEITRTRILEAARKLFMEKGWEETTVQDIVDELADVTRGAFYHHFQSKDDIIDAVTTQMFSGDVESLIKDSSDLNGSGLNRLRNLLSASLNNEEQLQFVKVAPSVLQSPIFIGKQVRDCIKSMAPNIRKYIEEGNQDGSLDVDNPKQVSETFILLANLWLNPVTFTVSKEEYLNKIRHFKDLFNGIGLPVIDDEMSGLFENYYDYVTQNG</sequence>
<feature type="DNA-binding region" description="H-T-H motif" evidence="2">
    <location>
        <begin position="41"/>
        <end position="60"/>
    </location>
</feature>
<proteinExistence type="predicted"/>
<dbReference type="PROSITE" id="PS50977">
    <property type="entry name" value="HTH_TETR_2"/>
    <property type="match status" value="1"/>
</dbReference>
<evidence type="ECO:0000313" key="4">
    <source>
        <dbReference type="EMBL" id="SBW00967.1"/>
    </source>
</evidence>
<keyword evidence="1 2" id="KW-0238">DNA-binding</keyword>
<accession>A0A212JNG1</accession>
<name>A0A212JNG1_9FIRM</name>
<dbReference type="InterPro" id="IPR050624">
    <property type="entry name" value="HTH-type_Tx_Regulator"/>
</dbReference>
<evidence type="ECO:0000256" key="2">
    <source>
        <dbReference type="PROSITE-ProRule" id="PRU00335"/>
    </source>
</evidence>
<organism evidence="4">
    <name type="scientific">uncultured Eubacteriales bacterium</name>
    <dbReference type="NCBI Taxonomy" id="172733"/>
    <lineage>
        <taxon>Bacteria</taxon>
        <taxon>Bacillati</taxon>
        <taxon>Bacillota</taxon>
        <taxon>Clostridia</taxon>
        <taxon>Eubacteriales</taxon>
        <taxon>environmental samples</taxon>
    </lineage>
</organism>
<dbReference type="PANTHER" id="PTHR43479">
    <property type="entry name" value="ACREF/ENVCD OPERON REPRESSOR-RELATED"/>
    <property type="match status" value="1"/>
</dbReference>
<feature type="domain" description="HTH tetR-type" evidence="3">
    <location>
        <begin position="17"/>
        <end position="78"/>
    </location>
</feature>
<dbReference type="Pfam" id="PF00440">
    <property type="entry name" value="TetR_N"/>
    <property type="match status" value="1"/>
</dbReference>
<dbReference type="InterPro" id="IPR009057">
    <property type="entry name" value="Homeodomain-like_sf"/>
</dbReference>
<dbReference type="GO" id="GO:0003677">
    <property type="term" value="F:DNA binding"/>
    <property type="evidence" value="ECO:0007669"/>
    <property type="project" value="UniProtKB-UniRule"/>
</dbReference>